<dbReference type="PANTHER" id="PTHR40074:SF2">
    <property type="entry name" value="O-ACETYLTRANSFERASE WECH"/>
    <property type="match status" value="1"/>
</dbReference>
<evidence type="ECO:0000313" key="9">
    <source>
        <dbReference type="EMBL" id="CUW07974.1"/>
    </source>
</evidence>
<evidence type="ECO:0000313" key="11">
    <source>
        <dbReference type="Proteomes" id="UP000199271"/>
    </source>
</evidence>
<keyword evidence="5 7" id="KW-1133">Transmembrane helix</keyword>
<keyword evidence="3" id="KW-1003">Cell membrane</keyword>
<feature type="transmembrane region" description="Helical" evidence="7">
    <location>
        <begin position="7"/>
        <end position="26"/>
    </location>
</feature>
<comment type="similarity">
    <text evidence="2">Belongs to the acyltransferase 3 family.</text>
</comment>
<feature type="transmembrane region" description="Helical" evidence="7">
    <location>
        <begin position="269"/>
        <end position="287"/>
    </location>
</feature>
<keyword evidence="11" id="KW-1185">Reference proteome</keyword>
<feature type="transmembrane region" description="Helical" evidence="7">
    <location>
        <begin position="46"/>
        <end position="65"/>
    </location>
</feature>
<dbReference type="RefSeq" id="WP_013231965.1">
    <property type="nucleotide sequence ID" value="NZ_BPKT01000005.1"/>
</dbReference>
<dbReference type="InterPro" id="IPR002656">
    <property type="entry name" value="Acyl_transf_3_dom"/>
</dbReference>
<evidence type="ECO:0000256" key="6">
    <source>
        <dbReference type="ARBA" id="ARBA00023136"/>
    </source>
</evidence>
<dbReference type="GO" id="GO:0016413">
    <property type="term" value="F:O-acetyltransferase activity"/>
    <property type="evidence" value="ECO:0007669"/>
    <property type="project" value="TreeGrafter"/>
</dbReference>
<reference evidence="9 11" key="1">
    <citation type="submission" date="2015-12" db="EMBL/GenBank/DDBJ databases">
        <authorList>
            <person name="Andreevskaya M."/>
        </authorList>
    </citation>
    <scope>NUCLEOTIDE SEQUENCE [LARGE SCALE GENOMIC DNA]</scope>
    <source>
        <strain evidence="9 11">C122c</strain>
    </source>
</reference>
<dbReference type="GO" id="GO:0005886">
    <property type="term" value="C:plasma membrane"/>
    <property type="evidence" value="ECO:0007669"/>
    <property type="project" value="UniProtKB-SubCell"/>
</dbReference>
<evidence type="ECO:0000256" key="1">
    <source>
        <dbReference type="ARBA" id="ARBA00004651"/>
    </source>
</evidence>
<keyword evidence="6 7" id="KW-0472">Membrane</keyword>
<comment type="caution">
    <text evidence="10">The sequence shown here is derived from an EMBL/GenBank/DDBJ whole genome shotgun (WGS) entry which is preliminary data.</text>
</comment>
<keyword evidence="10" id="KW-0012">Acyltransferase</keyword>
<name>A0A9Q3XU82_9LACO</name>
<dbReference type="Pfam" id="PF01757">
    <property type="entry name" value="Acyl_transf_3"/>
    <property type="match status" value="1"/>
</dbReference>
<sequence length="336" mass="39391">MSKKRIMWLDFAKGITVFLVVVVHVVEGIYKTEMYPQCDVFSEMTMGLLFTIVMPIFFALSGYVYKPVQNSQDFFKKIMNKLFRLGMPYIIFSIIYVVLQHISPGVHSLNSWHDLLQIYVMPVGYLWYLYVLFLVYVFVEFMHLIHIPPHWQMILYAGLLLYSVMPFSNLVYPVKSLFMWVGSFYIGYTLKEKPQILENKYIISACSVLFFCNFFWQGSQGGDWFNTDMMSLGNMISKITSIPIFIYIFSHVKNGGITRYFTKYGRYSLIIYLVHAPVASIIRTLILKVALPPYTLLVISTLVISWCISIFAIYLSGKFSWVNYVFYPDNYFKRMK</sequence>
<dbReference type="Proteomes" id="UP000752647">
    <property type="component" value="Unassembled WGS sequence"/>
</dbReference>
<feature type="transmembrane region" description="Helical" evidence="7">
    <location>
        <begin position="231"/>
        <end position="249"/>
    </location>
</feature>
<feature type="transmembrane region" description="Helical" evidence="7">
    <location>
        <begin position="293"/>
        <end position="315"/>
    </location>
</feature>
<evidence type="ECO:0000313" key="12">
    <source>
        <dbReference type="Proteomes" id="UP000752647"/>
    </source>
</evidence>
<keyword evidence="10" id="KW-0808">Transferase</keyword>
<comment type="subcellular location">
    <subcellularLocation>
        <location evidence="1">Cell membrane</location>
        <topology evidence="1">Multi-pass membrane protein</topology>
    </subcellularLocation>
</comment>
<feature type="transmembrane region" description="Helical" evidence="7">
    <location>
        <begin position="151"/>
        <end position="168"/>
    </location>
</feature>
<dbReference type="PANTHER" id="PTHR40074">
    <property type="entry name" value="O-ACETYLTRANSFERASE WECH"/>
    <property type="match status" value="1"/>
</dbReference>
<feature type="transmembrane region" description="Helical" evidence="7">
    <location>
        <begin position="115"/>
        <end position="139"/>
    </location>
</feature>
<reference evidence="10" key="2">
    <citation type="submission" date="2021-05" db="EMBL/GenBank/DDBJ databases">
        <title>Pangenome of Leuconostoc gelidum warrants species status for Leuconostoc gelidum subsp. gasicomitatum.</title>
        <authorList>
            <person name="Johansson P."/>
            <person name="Sade E."/>
            <person name="Hultman J."/>
            <person name="Auvinen P."/>
            <person name="Bjorkroth J."/>
        </authorList>
    </citation>
    <scope>NUCLEOTIDE SEQUENCE</scope>
    <source>
        <strain evidence="10">A.21.4</strain>
    </source>
</reference>
<dbReference type="EMBL" id="FBSY01000005">
    <property type="protein sequence ID" value="CUW07974.1"/>
    <property type="molecule type" value="Genomic_DNA"/>
</dbReference>
<evidence type="ECO:0000259" key="8">
    <source>
        <dbReference type="Pfam" id="PF01757"/>
    </source>
</evidence>
<evidence type="ECO:0000256" key="2">
    <source>
        <dbReference type="ARBA" id="ARBA00007400"/>
    </source>
</evidence>
<keyword evidence="4 7" id="KW-0812">Transmembrane</keyword>
<evidence type="ECO:0000256" key="5">
    <source>
        <dbReference type="ARBA" id="ARBA00022989"/>
    </source>
</evidence>
<protein>
    <submittedName>
        <fullName evidence="10">Acyltransferase</fullName>
    </submittedName>
    <submittedName>
        <fullName evidence="9">Membrane protein</fullName>
    </submittedName>
</protein>
<feature type="transmembrane region" description="Helical" evidence="7">
    <location>
        <begin position="86"/>
        <end position="103"/>
    </location>
</feature>
<dbReference type="EMBL" id="JAHBFI010000011">
    <property type="protein sequence ID" value="MBZ5962536.1"/>
    <property type="molecule type" value="Genomic_DNA"/>
</dbReference>
<evidence type="ECO:0000256" key="4">
    <source>
        <dbReference type="ARBA" id="ARBA00022692"/>
    </source>
</evidence>
<accession>A0A9Q3XU82</accession>
<evidence type="ECO:0000256" key="7">
    <source>
        <dbReference type="SAM" id="Phobius"/>
    </source>
</evidence>
<dbReference type="AlphaFoldDB" id="A0A9Q3XU82"/>
<evidence type="ECO:0000256" key="3">
    <source>
        <dbReference type="ARBA" id="ARBA00022475"/>
    </source>
</evidence>
<dbReference type="OMA" id="GYLWYLY"/>
<organism evidence="10 12">
    <name type="scientific">Leuconostoc gasicomitatum</name>
    <dbReference type="NCBI Taxonomy" id="115778"/>
    <lineage>
        <taxon>Bacteria</taxon>
        <taxon>Bacillati</taxon>
        <taxon>Bacillota</taxon>
        <taxon>Bacilli</taxon>
        <taxon>Lactobacillales</taxon>
        <taxon>Lactobacillaceae</taxon>
        <taxon>Leuconostoc</taxon>
        <taxon>Leuconostoc gelidum group</taxon>
    </lineage>
</organism>
<gene>
    <name evidence="9" type="ORF">C122C_0536</name>
    <name evidence="10" type="ORF">KIJ12_05125</name>
</gene>
<dbReference type="Proteomes" id="UP000199271">
    <property type="component" value="Unassembled WGS sequence"/>
</dbReference>
<dbReference type="GeneID" id="34301942"/>
<feature type="domain" description="Acyltransferase 3" evidence="8">
    <location>
        <begin position="8"/>
        <end position="309"/>
    </location>
</feature>
<dbReference type="GO" id="GO:0009246">
    <property type="term" value="P:enterobacterial common antigen biosynthetic process"/>
    <property type="evidence" value="ECO:0007669"/>
    <property type="project" value="TreeGrafter"/>
</dbReference>
<evidence type="ECO:0000313" key="10">
    <source>
        <dbReference type="EMBL" id="MBZ5962536.1"/>
    </source>
</evidence>
<proteinExistence type="inferred from homology"/>